<dbReference type="Gene3D" id="1.10.3720.10">
    <property type="entry name" value="MetI-like"/>
    <property type="match status" value="1"/>
</dbReference>
<dbReference type="Pfam" id="PF00528">
    <property type="entry name" value="BPD_transp_1"/>
    <property type="match status" value="1"/>
</dbReference>
<keyword evidence="11" id="KW-1185">Reference proteome</keyword>
<evidence type="ECO:0000256" key="8">
    <source>
        <dbReference type="SAM" id="MobiDB-lite"/>
    </source>
</evidence>
<evidence type="ECO:0000256" key="4">
    <source>
        <dbReference type="ARBA" id="ARBA00022692"/>
    </source>
</evidence>
<feature type="transmembrane region" description="Helical" evidence="7">
    <location>
        <begin position="46"/>
        <end position="65"/>
    </location>
</feature>
<proteinExistence type="inferred from homology"/>
<dbReference type="AlphaFoldDB" id="A0A2M8WS25"/>
<sequence length="333" mass="35957">MGGAVSPASHDPLLPEGRSPRTAPTTGAGAGTPAPVRRTRANPWPYVLVAPAVVAIGLVLGYPVVRNVVMSFQDYGLRELIRGGASFVGLDNYAELLTDGTFWGVVVRTLAFTAIDVVLIMVLSTLVALMINALGRVLRFGVMAGLVVVWATPIIAATTIWQWLFQSERGVVNATLVALGLDRFDGYSWLAHGPAAFAMLVLLIVWQSVPFAALTLYAGLTTVPHELFEAARIDGASGFRLFRSVTFPILRPLFGLITSLEVIWVFKAFAQIWAVTQGGPDDATTTLPVYAYQVAQSLHRYGLSGAISVVTVVMLTLLLLVYFRQTLRQEGDR</sequence>
<comment type="caution">
    <text evidence="10">The sequence shown here is derived from an EMBL/GenBank/DDBJ whole genome shotgun (WGS) entry which is preliminary data.</text>
</comment>
<dbReference type="GO" id="GO:0055085">
    <property type="term" value="P:transmembrane transport"/>
    <property type="evidence" value="ECO:0007669"/>
    <property type="project" value="InterPro"/>
</dbReference>
<feature type="compositionally biased region" description="Low complexity" evidence="8">
    <location>
        <begin position="22"/>
        <end position="35"/>
    </location>
</feature>
<feature type="transmembrane region" description="Helical" evidence="7">
    <location>
        <begin position="301"/>
        <end position="323"/>
    </location>
</feature>
<dbReference type="SUPFAM" id="SSF161098">
    <property type="entry name" value="MetI-like"/>
    <property type="match status" value="1"/>
</dbReference>
<comment type="similarity">
    <text evidence="7">Belongs to the binding-protein-dependent transport system permease family.</text>
</comment>
<keyword evidence="2 7" id="KW-0813">Transport</keyword>
<dbReference type="PANTHER" id="PTHR43227">
    <property type="entry name" value="BLL4140 PROTEIN"/>
    <property type="match status" value="1"/>
</dbReference>
<evidence type="ECO:0000256" key="2">
    <source>
        <dbReference type="ARBA" id="ARBA00022448"/>
    </source>
</evidence>
<feature type="transmembrane region" description="Helical" evidence="7">
    <location>
        <begin position="143"/>
        <end position="164"/>
    </location>
</feature>
<dbReference type="InterPro" id="IPR050809">
    <property type="entry name" value="UgpAE/MalFG_permease"/>
</dbReference>
<feature type="transmembrane region" description="Helical" evidence="7">
    <location>
        <begin position="195"/>
        <end position="220"/>
    </location>
</feature>
<evidence type="ECO:0000256" key="1">
    <source>
        <dbReference type="ARBA" id="ARBA00004651"/>
    </source>
</evidence>
<keyword evidence="4 7" id="KW-0812">Transmembrane</keyword>
<feature type="domain" description="ABC transmembrane type-1" evidence="9">
    <location>
        <begin position="106"/>
        <end position="322"/>
    </location>
</feature>
<protein>
    <submittedName>
        <fullName evidence="10">N,N'-diacetylchitobiose transport system permease protein</fullName>
    </submittedName>
</protein>
<dbReference type="InterPro" id="IPR035906">
    <property type="entry name" value="MetI-like_sf"/>
</dbReference>
<dbReference type="GO" id="GO:0005886">
    <property type="term" value="C:plasma membrane"/>
    <property type="evidence" value="ECO:0007669"/>
    <property type="project" value="UniProtKB-SubCell"/>
</dbReference>
<reference evidence="10 11" key="1">
    <citation type="submission" date="2017-11" db="EMBL/GenBank/DDBJ databases">
        <title>Genomic Encyclopedia of Archaeal and Bacterial Type Strains, Phase II (KMG-II): From Individual Species to Whole Genera.</title>
        <authorList>
            <person name="Goeker M."/>
        </authorList>
    </citation>
    <scope>NUCLEOTIDE SEQUENCE [LARGE SCALE GENOMIC DNA]</scope>
    <source>
        <strain evidence="10 11">DSM 22413</strain>
    </source>
</reference>
<evidence type="ECO:0000313" key="11">
    <source>
        <dbReference type="Proteomes" id="UP000231586"/>
    </source>
</evidence>
<dbReference type="InterPro" id="IPR000515">
    <property type="entry name" value="MetI-like"/>
</dbReference>
<dbReference type="EMBL" id="PGTZ01000007">
    <property type="protein sequence ID" value="PJI93718.1"/>
    <property type="molecule type" value="Genomic_DNA"/>
</dbReference>
<dbReference type="CDD" id="cd06261">
    <property type="entry name" value="TM_PBP2"/>
    <property type="match status" value="1"/>
</dbReference>
<comment type="subcellular location">
    <subcellularLocation>
        <location evidence="1 7">Cell membrane</location>
        <topology evidence="1 7">Multi-pass membrane protein</topology>
    </subcellularLocation>
</comment>
<evidence type="ECO:0000259" key="9">
    <source>
        <dbReference type="PROSITE" id="PS50928"/>
    </source>
</evidence>
<dbReference type="PROSITE" id="PS50928">
    <property type="entry name" value="ABC_TM1"/>
    <property type="match status" value="1"/>
</dbReference>
<evidence type="ECO:0000256" key="3">
    <source>
        <dbReference type="ARBA" id="ARBA00022475"/>
    </source>
</evidence>
<feature type="transmembrane region" description="Helical" evidence="7">
    <location>
        <begin position="110"/>
        <end position="131"/>
    </location>
</feature>
<accession>A0A2M8WS25</accession>
<feature type="region of interest" description="Disordered" evidence="8">
    <location>
        <begin position="1"/>
        <end position="36"/>
    </location>
</feature>
<evidence type="ECO:0000256" key="6">
    <source>
        <dbReference type="ARBA" id="ARBA00023136"/>
    </source>
</evidence>
<feature type="transmembrane region" description="Helical" evidence="7">
    <location>
        <begin position="241"/>
        <end position="266"/>
    </location>
</feature>
<keyword evidence="5 7" id="KW-1133">Transmembrane helix</keyword>
<name>A0A2M8WS25_9MICO</name>
<dbReference type="Proteomes" id="UP000231586">
    <property type="component" value="Unassembled WGS sequence"/>
</dbReference>
<keyword evidence="3" id="KW-1003">Cell membrane</keyword>
<dbReference type="PANTHER" id="PTHR43227:SF8">
    <property type="entry name" value="DIACETYLCHITOBIOSE UPTAKE SYSTEM PERMEASE PROTEIN DASB"/>
    <property type="match status" value="1"/>
</dbReference>
<organism evidence="10 11">
    <name type="scientific">Luteimicrobium subarcticum</name>
    <dbReference type="NCBI Taxonomy" id="620910"/>
    <lineage>
        <taxon>Bacteria</taxon>
        <taxon>Bacillati</taxon>
        <taxon>Actinomycetota</taxon>
        <taxon>Actinomycetes</taxon>
        <taxon>Micrococcales</taxon>
        <taxon>Luteimicrobium</taxon>
    </lineage>
</organism>
<evidence type="ECO:0000256" key="5">
    <source>
        <dbReference type="ARBA" id="ARBA00022989"/>
    </source>
</evidence>
<keyword evidence="6 7" id="KW-0472">Membrane</keyword>
<evidence type="ECO:0000313" key="10">
    <source>
        <dbReference type="EMBL" id="PJI93718.1"/>
    </source>
</evidence>
<gene>
    <name evidence="10" type="ORF">CLV34_1192</name>
</gene>
<evidence type="ECO:0000256" key="7">
    <source>
        <dbReference type="RuleBase" id="RU363032"/>
    </source>
</evidence>